<dbReference type="PANTHER" id="PTHR43071">
    <property type="entry name" value="2-AMINO-4-HYDROXY-6-HYDROXYMETHYLDIHYDROPTERIDINE PYROPHOSPHOKINASE"/>
    <property type="match status" value="1"/>
</dbReference>
<dbReference type="AlphaFoldDB" id="A0A1G8RJ04"/>
<evidence type="ECO:0000256" key="7">
    <source>
        <dbReference type="ARBA" id="ARBA00022840"/>
    </source>
</evidence>
<keyword evidence="4" id="KW-0808">Transferase</keyword>
<dbReference type="EC" id="2.7.6.3" evidence="3"/>
<dbReference type="InterPro" id="IPR035907">
    <property type="entry name" value="Hppk_sf"/>
</dbReference>
<keyword evidence="7" id="KW-0067">ATP-binding</keyword>
<keyword evidence="8" id="KW-0289">Folate biosynthesis</keyword>
<dbReference type="NCBIfam" id="TIGR01498">
    <property type="entry name" value="folK"/>
    <property type="match status" value="1"/>
</dbReference>
<dbReference type="EMBL" id="FNEN01000018">
    <property type="protein sequence ID" value="SDJ16360.1"/>
    <property type="molecule type" value="Genomic_DNA"/>
</dbReference>
<dbReference type="GO" id="GO:0016301">
    <property type="term" value="F:kinase activity"/>
    <property type="evidence" value="ECO:0007669"/>
    <property type="project" value="UniProtKB-KW"/>
</dbReference>
<dbReference type="GO" id="GO:0046656">
    <property type="term" value="P:folic acid biosynthetic process"/>
    <property type="evidence" value="ECO:0007669"/>
    <property type="project" value="UniProtKB-KW"/>
</dbReference>
<keyword evidence="6 10" id="KW-0418">Kinase</keyword>
<evidence type="ECO:0000256" key="5">
    <source>
        <dbReference type="ARBA" id="ARBA00022741"/>
    </source>
</evidence>
<dbReference type="InterPro" id="IPR000550">
    <property type="entry name" value="Hppk"/>
</dbReference>
<evidence type="ECO:0000256" key="1">
    <source>
        <dbReference type="ARBA" id="ARBA00000198"/>
    </source>
</evidence>
<organism evidence="10 11">
    <name type="scientific">Natribacillus halophilus</name>
    <dbReference type="NCBI Taxonomy" id="549003"/>
    <lineage>
        <taxon>Bacteria</taxon>
        <taxon>Bacillati</taxon>
        <taxon>Bacillota</taxon>
        <taxon>Bacilli</taxon>
        <taxon>Bacillales</taxon>
        <taxon>Bacillaceae</taxon>
        <taxon>Natribacillus</taxon>
    </lineage>
</organism>
<dbReference type="GO" id="GO:0005524">
    <property type="term" value="F:ATP binding"/>
    <property type="evidence" value="ECO:0007669"/>
    <property type="project" value="UniProtKB-KW"/>
</dbReference>
<keyword evidence="11" id="KW-1185">Reference proteome</keyword>
<gene>
    <name evidence="10" type="ORF">SAMN04488123_1184</name>
</gene>
<dbReference type="UniPathway" id="UPA00077">
    <property type="reaction ID" value="UER00155"/>
</dbReference>
<evidence type="ECO:0000256" key="3">
    <source>
        <dbReference type="ARBA" id="ARBA00013253"/>
    </source>
</evidence>
<evidence type="ECO:0000256" key="4">
    <source>
        <dbReference type="ARBA" id="ARBA00022679"/>
    </source>
</evidence>
<keyword evidence="5" id="KW-0547">Nucleotide-binding</keyword>
<evidence type="ECO:0000256" key="2">
    <source>
        <dbReference type="ARBA" id="ARBA00005051"/>
    </source>
</evidence>
<evidence type="ECO:0000256" key="6">
    <source>
        <dbReference type="ARBA" id="ARBA00022777"/>
    </source>
</evidence>
<protein>
    <recommendedName>
        <fullName evidence="3">2-amino-4-hydroxy-6-hydroxymethyldihydropteridine diphosphokinase</fullName>
        <ecNumber evidence="3">2.7.6.3</ecNumber>
    </recommendedName>
</protein>
<sequence length="177" mass="20206">MNVAYVALGANIGDRTHYLRKALEEINRVPTMRITSVSSIYETEPVGFDTDAYFLNMAIALETDEHAEGLLAKLQGIEQQLDRVRNNERYSSRTIDLDILLFNEENIEKNALCIPHPRMHERAFVLAPMSEIAPNVKMPTTGRSLKQIMDAMPERLKKGVLLWRRQGQAEEFGLFES</sequence>
<dbReference type="Proteomes" id="UP000198853">
    <property type="component" value="Unassembled WGS sequence"/>
</dbReference>
<accession>A0A1G8RJ04</accession>
<dbReference type="GO" id="GO:0003848">
    <property type="term" value="F:2-amino-4-hydroxy-6-hydroxymethyldihydropteridine diphosphokinase activity"/>
    <property type="evidence" value="ECO:0007669"/>
    <property type="project" value="UniProtKB-EC"/>
</dbReference>
<evidence type="ECO:0000313" key="10">
    <source>
        <dbReference type="EMBL" id="SDJ16360.1"/>
    </source>
</evidence>
<dbReference type="Gene3D" id="3.30.70.560">
    <property type="entry name" value="7,8-Dihydro-6-hydroxymethylpterin-pyrophosphokinase HPPK"/>
    <property type="match status" value="1"/>
</dbReference>
<feature type="domain" description="7,8-dihydro-6-hydroxymethylpterin-pyrophosphokinase" evidence="9">
    <location>
        <begin position="5"/>
        <end position="134"/>
    </location>
</feature>
<comment type="pathway">
    <text evidence="2">Cofactor biosynthesis; tetrahydrofolate biosynthesis; 2-amino-4-hydroxy-6-hydroxymethyl-7,8-dihydropteridine diphosphate from 7,8-dihydroneopterin triphosphate: step 4/4.</text>
</comment>
<dbReference type="Pfam" id="PF01288">
    <property type="entry name" value="HPPK"/>
    <property type="match status" value="1"/>
</dbReference>
<name>A0A1G8RJ04_9BACI</name>
<reference evidence="10 11" key="1">
    <citation type="submission" date="2016-10" db="EMBL/GenBank/DDBJ databases">
        <authorList>
            <person name="de Groot N.N."/>
        </authorList>
    </citation>
    <scope>NUCLEOTIDE SEQUENCE [LARGE SCALE GENOMIC DNA]</scope>
    <source>
        <strain evidence="10 11">DSM 21771</strain>
    </source>
</reference>
<evidence type="ECO:0000313" key="11">
    <source>
        <dbReference type="Proteomes" id="UP000198853"/>
    </source>
</evidence>
<evidence type="ECO:0000259" key="9">
    <source>
        <dbReference type="Pfam" id="PF01288"/>
    </source>
</evidence>
<evidence type="ECO:0000256" key="8">
    <source>
        <dbReference type="ARBA" id="ARBA00022909"/>
    </source>
</evidence>
<dbReference type="CDD" id="cd00483">
    <property type="entry name" value="HPPK"/>
    <property type="match status" value="1"/>
</dbReference>
<comment type="catalytic activity">
    <reaction evidence="1">
        <text>6-hydroxymethyl-7,8-dihydropterin + ATP = (7,8-dihydropterin-6-yl)methyl diphosphate + AMP + H(+)</text>
        <dbReference type="Rhea" id="RHEA:11412"/>
        <dbReference type="ChEBI" id="CHEBI:15378"/>
        <dbReference type="ChEBI" id="CHEBI:30616"/>
        <dbReference type="ChEBI" id="CHEBI:44841"/>
        <dbReference type="ChEBI" id="CHEBI:72950"/>
        <dbReference type="ChEBI" id="CHEBI:456215"/>
        <dbReference type="EC" id="2.7.6.3"/>
    </reaction>
</comment>
<dbReference type="RefSeq" id="WP_245723191.1">
    <property type="nucleotide sequence ID" value="NZ_FNEN01000018.1"/>
</dbReference>
<proteinExistence type="predicted"/>
<dbReference type="GO" id="GO:0046654">
    <property type="term" value="P:tetrahydrofolate biosynthetic process"/>
    <property type="evidence" value="ECO:0007669"/>
    <property type="project" value="UniProtKB-UniPathway"/>
</dbReference>
<dbReference type="SUPFAM" id="SSF55083">
    <property type="entry name" value="6-hydroxymethyl-7,8-dihydropterin pyrophosphokinase, HPPK"/>
    <property type="match status" value="1"/>
</dbReference>
<dbReference type="PANTHER" id="PTHR43071:SF1">
    <property type="entry name" value="2-AMINO-4-HYDROXY-6-HYDROXYMETHYLDIHYDROPTERIDINE PYROPHOSPHOKINASE"/>
    <property type="match status" value="1"/>
</dbReference>